<comment type="caution">
    <text evidence="1">The sequence shown here is derived from an EMBL/GenBank/DDBJ whole genome shotgun (WGS) entry which is preliminary data.</text>
</comment>
<keyword evidence="2" id="KW-1185">Reference proteome</keyword>
<name>A0AAV7S810_PLEWA</name>
<protein>
    <submittedName>
        <fullName evidence="1">Uncharacterized protein</fullName>
    </submittedName>
</protein>
<sequence length="156" mass="17964">MWRDCENNKVLTVLDENGVSVYGALQAAGMFRAYYANFYTLQVPYNVRATADYIEHIAIQWLLDAHRERLMAPLRPAEIATVMKGMPNDPVGATRYLLRNLVDMQQAPLLDSPRLPLEWCGWFPMGQERAMLESLNGLGIRHMGDFFKDKVLRDWT</sequence>
<dbReference type="EMBL" id="JANPWB010000008">
    <property type="protein sequence ID" value="KAJ1160307.1"/>
    <property type="molecule type" value="Genomic_DNA"/>
</dbReference>
<organism evidence="1 2">
    <name type="scientific">Pleurodeles waltl</name>
    <name type="common">Iberian ribbed newt</name>
    <dbReference type="NCBI Taxonomy" id="8319"/>
    <lineage>
        <taxon>Eukaryota</taxon>
        <taxon>Metazoa</taxon>
        <taxon>Chordata</taxon>
        <taxon>Craniata</taxon>
        <taxon>Vertebrata</taxon>
        <taxon>Euteleostomi</taxon>
        <taxon>Amphibia</taxon>
        <taxon>Batrachia</taxon>
        <taxon>Caudata</taxon>
        <taxon>Salamandroidea</taxon>
        <taxon>Salamandridae</taxon>
        <taxon>Pleurodelinae</taxon>
        <taxon>Pleurodeles</taxon>
    </lineage>
</organism>
<dbReference type="Proteomes" id="UP001066276">
    <property type="component" value="Chromosome 4_2"/>
</dbReference>
<evidence type="ECO:0000313" key="1">
    <source>
        <dbReference type="EMBL" id="KAJ1160307.1"/>
    </source>
</evidence>
<accession>A0AAV7S810</accession>
<dbReference type="AlphaFoldDB" id="A0AAV7S810"/>
<gene>
    <name evidence="1" type="ORF">NDU88_000809</name>
</gene>
<reference evidence="1" key="1">
    <citation type="journal article" date="2022" name="bioRxiv">
        <title>Sequencing and chromosome-scale assembly of the giantPleurodeles waltlgenome.</title>
        <authorList>
            <person name="Brown T."/>
            <person name="Elewa A."/>
            <person name="Iarovenko S."/>
            <person name="Subramanian E."/>
            <person name="Araus A.J."/>
            <person name="Petzold A."/>
            <person name="Susuki M."/>
            <person name="Suzuki K.-i.T."/>
            <person name="Hayashi T."/>
            <person name="Toyoda A."/>
            <person name="Oliveira C."/>
            <person name="Osipova E."/>
            <person name="Leigh N.D."/>
            <person name="Simon A."/>
            <person name="Yun M.H."/>
        </authorList>
    </citation>
    <scope>NUCLEOTIDE SEQUENCE</scope>
    <source>
        <strain evidence="1">20211129_DDA</strain>
        <tissue evidence="1">Liver</tissue>
    </source>
</reference>
<evidence type="ECO:0000313" key="2">
    <source>
        <dbReference type="Proteomes" id="UP001066276"/>
    </source>
</evidence>
<proteinExistence type="predicted"/>